<sequence length="288" mass="31081">MRRESISNEELLTWMLSKLSSRKRVALITIIEKKGSAPRGVGTKMAVSEDGEVVGTIGGGEQERIAIQKALEAIREGASRTIKINLFRTDLLTDELKTKSQICGGSVALFIDVLTPAKRAFIVGAGHVAKSLAALLSMLGFRITVIDNMPQYANKDAIPVADEIITREDPSEVINNLSFSKDDVVIVVHGDADVEYKVLLALYGKKELPGYIGLLAGKGKLQYILKKLVEQGVSKELLIETLYSPAGLAVGSESPEEIAVAIVAEVLKTQRRAGGVHESLVKEILSSM</sequence>
<accession>A0A7C1I4V9</accession>
<evidence type="ECO:0000313" key="3">
    <source>
        <dbReference type="EMBL" id="HDS10148.1"/>
    </source>
</evidence>
<dbReference type="SUPFAM" id="SSF51735">
    <property type="entry name" value="NAD(P)-binding Rossmann-fold domains"/>
    <property type="match status" value="1"/>
</dbReference>
<feature type="domain" description="XdhC Rossmann" evidence="2">
    <location>
        <begin position="121"/>
        <end position="266"/>
    </location>
</feature>
<name>A0A7C1I4V9_9CREN</name>
<evidence type="ECO:0000259" key="1">
    <source>
        <dbReference type="Pfam" id="PF02625"/>
    </source>
</evidence>
<dbReference type="EMBL" id="DSDY01000029">
    <property type="protein sequence ID" value="HDS10148.1"/>
    <property type="molecule type" value="Genomic_DNA"/>
</dbReference>
<gene>
    <name evidence="3" type="ORF">ENO04_00775</name>
</gene>
<dbReference type="Pfam" id="PF13478">
    <property type="entry name" value="XdhC_C"/>
    <property type="match status" value="1"/>
</dbReference>
<dbReference type="AlphaFoldDB" id="A0A7C1I4V9"/>
<protein>
    <submittedName>
        <fullName evidence="3">XdhC family protein</fullName>
    </submittedName>
</protein>
<dbReference type="InterPro" id="IPR003777">
    <property type="entry name" value="XdhC_CoxI"/>
</dbReference>
<evidence type="ECO:0000259" key="2">
    <source>
        <dbReference type="Pfam" id="PF13478"/>
    </source>
</evidence>
<dbReference type="InterPro" id="IPR036291">
    <property type="entry name" value="NAD(P)-bd_dom_sf"/>
</dbReference>
<dbReference type="Pfam" id="PF02625">
    <property type="entry name" value="XdhC_CoxI"/>
    <property type="match status" value="1"/>
</dbReference>
<dbReference type="PANTHER" id="PTHR30388">
    <property type="entry name" value="ALDEHYDE OXIDOREDUCTASE MOLYBDENUM COFACTOR ASSEMBLY PROTEIN"/>
    <property type="match status" value="1"/>
</dbReference>
<dbReference type="InterPro" id="IPR027051">
    <property type="entry name" value="XdhC_Rossmann_dom"/>
</dbReference>
<proteinExistence type="predicted"/>
<dbReference type="InterPro" id="IPR052698">
    <property type="entry name" value="MoCofactor_Util/Proc"/>
</dbReference>
<organism evidence="3">
    <name type="scientific">Fervidicoccus fontis</name>
    <dbReference type="NCBI Taxonomy" id="683846"/>
    <lineage>
        <taxon>Archaea</taxon>
        <taxon>Thermoproteota</taxon>
        <taxon>Thermoprotei</taxon>
        <taxon>Fervidicoccales</taxon>
        <taxon>Fervidicoccaceae</taxon>
        <taxon>Fervidicoccus</taxon>
    </lineage>
</organism>
<feature type="domain" description="XdhC- CoxI" evidence="1">
    <location>
        <begin position="21"/>
        <end position="83"/>
    </location>
</feature>
<reference evidence="3" key="1">
    <citation type="journal article" date="2020" name="mSystems">
        <title>Genome- and Community-Level Interaction Insights into Carbon Utilization and Element Cycling Functions of Hydrothermarchaeota in Hydrothermal Sediment.</title>
        <authorList>
            <person name="Zhou Z."/>
            <person name="Liu Y."/>
            <person name="Xu W."/>
            <person name="Pan J."/>
            <person name="Luo Z.H."/>
            <person name="Li M."/>
        </authorList>
    </citation>
    <scope>NUCLEOTIDE SEQUENCE [LARGE SCALE GENOMIC DNA]</scope>
    <source>
        <strain evidence="3">SpSt-123</strain>
    </source>
</reference>
<dbReference type="PANTHER" id="PTHR30388:SF6">
    <property type="entry name" value="XANTHINE DEHYDROGENASE SUBUNIT A-RELATED"/>
    <property type="match status" value="1"/>
</dbReference>
<dbReference type="Gene3D" id="3.40.50.720">
    <property type="entry name" value="NAD(P)-binding Rossmann-like Domain"/>
    <property type="match status" value="1"/>
</dbReference>
<comment type="caution">
    <text evidence="3">The sequence shown here is derived from an EMBL/GenBank/DDBJ whole genome shotgun (WGS) entry which is preliminary data.</text>
</comment>